<keyword evidence="1" id="KW-0472">Membrane</keyword>
<feature type="transmembrane region" description="Helical" evidence="1">
    <location>
        <begin position="93"/>
        <end position="118"/>
    </location>
</feature>
<feature type="transmembrane region" description="Helical" evidence="1">
    <location>
        <begin position="212"/>
        <end position="231"/>
    </location>
</feature>
<gene>
    <name evidence="2" type="ORF">INT43_008283</name>
</gene>
<keyword evidence="1" id="KW-0812">Transmembrane</keyword>
<organism evidence="2 3">
    <name type="scientific">Mortierella isabellina</name>
    <name type="common">Filamentous fungus</name>
    <name type="synonym">Umbelopsis isabellina</name>
    <dbReference type="NCBI Taxonomy" id="91625"/>
    <lineage>
        <taxon>Eukaryota</taxon>
        <taxon>Fungi</taxon>
        <taxon>Fungi incertae sedis</taxon>
        <taxon>Mucoromycota</taxon>
        <taxon>Mucoromycotina</taxon>
        <taxon>Umbelopsidomycetes</taxon>
        <taxon>Umbelopsidales</taxon>
        <taxon>Umbelopsidaceae</taxon>
        <taxon>Umbelopsis</taxon>
    </lineage>
</organism>
<evidence type="ECO:0000313" key="3">
    <source>
        <dbReference type="Proteomes" id="UP000654370"/>
    </source>
</evidence>
<keyword evidence="3" id="KW-1185">Reference proteome</keyword>
<feature type="transmembrane region" description="Helical" evidence="1">
    <location>
        <begin position="251"/>
        <end position="273"/>
    </location>
</feature>
<dbReference type="Proteomes" id="UP000654370">
    <property type="component" value="Unassembled WGS sequence"/>
</dbReference>
<dbReference type="OrthoDB" id="2405095at2759"/>
<feature type="transmembrane region" description="Helical" evidence="1">
    <location>
        <begin position="139"/>
        <end position="159"/>
    </location>
</feature>
<protein>
    <submittedName>
        <fullName evidence="2">Uncharacterized protein</fullName>
    </submittedName>
</protein>
<accession>A0A8H7PCW2</accession>
<feature type="transmembrane region" description="Helical" evidence="1">
    <location>
        <begin position="53"/>
        <end position="73"/>
    </location>
</feature>
<evidence type="ECO:0000256" key="1">
    <source>
        <dbReference type="SAM" id="Phobius"/>
    </source>
</evidence>
<keyword evidence="1" id="KW-1133">Transmembrane helix</keyword>
<feature type="transmembrane region" description="Helical" evidence="1">
    <location>
        <begin position="165"/>
        <end position="187"/>
    </location>
</feature>
<name>A0A8H7PCW2_MORIS</name>
<dbReference type="EMBL" id="JAEPQZ010000020">
    <property type="protein sequence ID" value="KAG2171557.1"/>
    <property type="molecule type" value="Genomic_DNA"/>
</dbReference>
<dbReference type="AlphaFoldDB" id="A0A8H7PCW2"/>
<proteinExistence type="predicted"/>
<comment type="caution">
    <text evidence="2">The sequence shown here is derived from an EMBL/GenBank/DDBJ whole genome shotgun (WGS) entry which is preliminary data.</text>
</comment>
<feature type="transmembrane region" description="Helical" evidence="1">
    <location>
        <begin position="16"/>
        <end position="41"/>
    </location>
</feature>
<evidence type="ECO:0000313" key="2">
    <source>
        <dbReference type="EMBL" id="KAG2171557.1"/>
    </source>
</evidence>
<sequence length="297" mass="32877">MEAVESYLENDPNYRFIAVGPSSAAGVMVAAFFLLLLAFIYNAIRYRGFLRFSIVRINLFCAILTAGYILRIVCNIKLNNPAPTSADVSQFLTIYIAASALTAVGNFVLFLAILSILNNWVSMKRQILERPEMPRERRFNIAIILLTVAALALTIAGSATNNNTLRIIGNAIFLFLIFYLLIVVRYYHRVFADSPESTAQTSKPSSWTSHTYAVQATLAFCLIVLLAAQAFKLAQSVAPVSSPALKSIALVYIFGPIPDLIILIVLAITWGPVFHKNIYTKMAEWRTTQLPMAQNSA</sequence>
<reference evidence="2" key="1">
    <citation type="submission" date="2020-12" db="EMBL/GenBank/DDBJ databases">
        <title>Metabolic potential, ecology and presence of endohyphal bacteria is reflected in genomic diversity of Mucoromycotina.</title>
        <authorList>
            <person name="Muszewska A."/>
            <person name="Okrasinska A."/>
            <person name="Steczkiewicz K."/>
            <person name="Drgas O."/>
            <person name="Orlowska M."/>
            <person name="Perlinska-Lenart U."/>
            <person name="Aleksandrzak-Piekarczyk T."/>
            <person name="Szatraj K."/>
            <person name="Zielenkiewicz U."/>
            <person name="Pilsyk S."/>
            <person name="Malc E."/>
            <person name="Mieczkowski P."/>
            <person name="Kruszewska J.S."/>
            <person name="Biernat P."/>
            <person name="Pawlowska J."/>
        </authorList>
    </citation>
    <scope>NUCLEOTIDE SEQUENCE</scope>
    <source>
        <strain evidence="2">WA0000067209</strain>
    </source>
</reference>